<dbReference type="AlphaFoldDB" id="A0A9P0JP18"/>
<dbReference type="Proteomes" id="UP001152888">
    <property type="component" value="Unassembled WGS sequence"/>
</dbReference>
<reference evidence="1" key="1">
    <citation type="submission" date="2022-03" db="EMBL/GenBank/DDBJ databases">
        <authorList>
            <person name="Sayadi A."/>
        </authorList>
    </citation>
    <scope>NUCLEOTIDE SEQUENCE</scope>
</reference>
<comment type="caution">
    <text evidence="1">The sequence shown here is derived from an EMBL/GenBank/DDBJ whole genome shotgun (WGS) entry which is preliminary data.</text>
</comment>
<evidence type="ECO:0000313" key="2">
    <source>
        <dbReference type="Proteomes" id="UP001152888"/>
    </source>
</evidence>
<keyword evidence="2" id="KW-1185">Reference proteome</keyword>
<dbReference type="EMBL" id="CAKOFQ010006664">
    <property type="protein sequence ID" value="CAH1956076.1"/>
    <property type="molecule type" value="Genomic_DNA"/>
</dbReference>
<gene>
    <name evidence="1" type="ORF">ACAOBT_LOCUS1409</name>
</gene>
<accession>A0A9P0JP18</accession>
<protein>
    <submittedName>
        <fullName evidence="1">Uncharacterized protein</fullName>
    </submittedName>
</protein>
<name>A0A9P0JP18_ACAOB</name>
<organism evidence="1 2">
    <name type="scientific">Acanthoscelides obtectus</name>
    <name type="common">Bean weevil</name>
    <name type="synonym">Bruchus obtectus</name>
    <dbReference type="NCBI Taxonomy" id="200917"/>
    <lineage>
        <taxon>Eukaryota</taxon>
        <taxon>Metazoa</taxon>
        <taxon>Ecdysozoa</taxon>
        <taxon>Arthropoda</taxon>
        <taxon>Hexapoda</taxon>
        <taxon>Insecta</taxon>
        <taxon>Pterygota</taxon>
        <taxon>Neoptera</taxon>
        <taxon>Endopterygota</taxon>
        <taxon>Coleoptera</taxon>
        <taxon>Polyphaga</taxon>
        <taxon>Cucujiformia</taxon>
        <taxon>Chrysomeloidea</taxon>
        <taxon>Chrysomelidae</taxon>
        <taxon>Bruchinae</taxon>
        <taxon>Bruchini</taxon>
        <taxon>Acanthoscelides</taxon>
    </lineage>
</organism>
<proteinExistence type="predicted"/>
<evidence type="ECO:0000313" key="1">
    <source>
        <dbReference type="EMBL" id="CAH1956076.1"/>
    </source>
</evidence>
<sequence>MISLLTHLLLRETAYERKWINVKAKLSSVHFLLDGQAEAIPAIVWLCSSKALVLVNAVASAVHIATVHAT</sequence>